<keyword evidence="2" id="KW-1185">Reference proteome</keyword>
<gene>
    <name evidence="1" type="ORF">DCD74_07100</name>
</gene>
<protein>
    <submittedName>
        <fullName evidence="1">Uncharacterized protein</fullName>
    </submittedName>
</protein>
<dbReference type="Proteomes" id="UP000251842">
    <property type="component" value="Chromosome"/>
</dbReference>
<organism evidence="1 2">
    <name type="scientific">Solilutibacter oculi</name>
    <dbReference type="NCBI Taxonomy" id="2698682"/>
    <lineage>
        <taxon>Bacteria</taxon>
        <taxon>Pseudomonadati</taxon>
        <taxon>Pseudomonadota</taxon>
        <taxon>Gammaproteobacteria</taxon>
        <taxon>Lysobacterales</taxon>
        <taxon>Lysobacteraceae</taxon>
        <taxon>Solilutibacter</taxon>
    </lineage>
</organism>
<dbReference type="KEGG" id="lue:DCD74_07100"/>
<dbReference type="OrthoDB" id="9951874at2"/>
<dbReference type="AlphaFoldDB" id="A0A344J621"/>
<proteinExistence type="predicted"/>
<evidence type="ECO:0000313" key="2">
    <source>
        <dbReference type="Proteomes" id="UP000251842"/>
    </source>
</evidence>
<reference evidence="2" key="1">
    <citation type="submission" date="2018-05" db="EMBL/GenBank/DDBJ databases">
        <title>Luteimonas pekinense sp. nov., isolated from human Meibomian gland secretions, Beijing, China.</title>
        <authorList>
            <person name="Wen T."/>
            <person name="Bai H."/>
            <person name="Lv H."/>
        </authorList>
    </citation>
    <scope>NUCLEOTIDE SEQUENCE [LARGE SCALE GENOMIC DNA]</scope>
    <source>
        <strain evidence="2">83-4</strain>
    </source>
</reference>
<accession>A0A344J621</accession>
<name>A0A344J621_9GAMM</name>
<dbReference type="EMBL" id="CP029556">
    <property type="protein sequence ID" value="AXA84481.1"/>
    <property type="molecule type" value="Genomic_DNA"/>
</dbReference>
<evidence type="ECO:0000313" key="1">
    <source>
        <dbReference type="EMBL" id="AXA84481.1"/>
    </source>
</evidence>
<sequence>MDEVIGEASPEDFQLLTSTFSERALTHEDLGAEPATSRPDLVPIMIRSGVGWVPRMTRRKLFSGRLRRSRPRR</sequence>